<feature type="compositionally biased region" description="Basic and acidic residues" evidence="1">
    <location>
        <begin position="11"/>
        <end position="21"/>
    </location>
</feature>
<feature type="compositionally biased region" description="Polar residues" evidence="1">
    <location>
        <begin position="1"/>
        <end position="10"/>
    </location>
</feature>
<accession>A0A645IHT2</accession>
<dbReference type="AlphaFoldDB" id="A0A645IHT2"/>
<proteinExistence type="predicted"/>
<evidence type="ECO:0000256" key="1">
    <source>
        <dbReference type="SAM" id="MobiDB-lite"/>
    </source>
</evidence>
<comment type="caution">
    <text evidence="2">The sequence shown here is derived from an EMBL/GenBank/DDBJ whole genome shotgun (WGS) entry which is preliminary data.</text>
</comment>
<name>A0A645IHT2_9ZZZZ</name>
<organism evidence="2">
    <name type="scientific">bioreactor metagenome</name>
    <dbReference type="NCBI Taxonomy" id="1076179"/>
    <lineage>
        <taxon>unclassified sequences</taxon>
        <taxon>metagenomes</taxon>
        <taxon>ecological metagenomes</taxon>
    </lineage>
</organism>
<gene>
    <name evidence="2" type="ORF">SDC9_195468</name>
</gene>
<feature type="region of interest" description="Disordered" evidence="1">
    <location>
        <begin position="1"/>
        <end position="26"/>
    </location>
</feature>
<protein>
    <submittedName>
        <fullName evidence="2">Uncharacterized protein</fullName>
    </submittedName>
</protein>
<sequence>MATDLQQGQHQRSEFMPHGDAGKTQADLGTRAVDGERGLACIVTLGFQGNPRGEAGYVLQKCKHFLGFRAVIEGGDDLNRLGDPFQV</sequence>
<dbReference type="EMBL" id="VSSQ01109678">
    <property type="protein sequence ID" value="MPN47864.1"/>
    <property type="molecule type" value="Genomic_DNA"/>
</dbReference>
<reference evidence="2" key="1">
    <citation type="submission" date="2019-08" db="EMBL/GenBank/DDBJ databases">
        <authorList>
            <person name="Kucharzyk K."/>
            <person name="Murdoch R.W."/>
            <person name="Higgins S."/>
            <person name="Loffler F."/>
        </authorList>
    </citation>
    <scope>NUCLEOTIDE SEQUENCE</scope>
</reference>
<evidence type="ECO:0000313" key="2">
    <source>
        <dbReference type="EMBL" id="MPN47864.1"/>
    </source>
</evidence>